<feature type="chain" id="PRO_5024278237" description="RHS repeat-associated core domain-containing protein" evidence="2">
    <location>
        <begin position="21"/>
        <end position="324"/>
    </location>
</feature>
<organism evidence="3 4">
    <name type="scientific">Taibaiella lutea</name>
    <dbReference type="NCBI Taxonomy" id="2608001"/>
    <lineage>
        <taxon>Bacteria</taxon>
        <taxon>Pseudomonadati</taxon>
        <taxon>Bacteroidota</taxon>
        <taxon>Chitinophagia</taxon>
        <taxon>Chitinophagales</taxon>
        <taxon>Chitinophagaceae</taxon>
        <taxon>Taibaiella</taxon>
    </lineage>
</organism>
<feature type="region of interest" description="Disordered" evidence="1">
    <location>
        <begin position="289"/>
        <end position="324"/>
    </location>
</feature>
<protein>
    <recommendedName>
        <fullName evidence="5">RHS repeat-associated core domain-containing protein</fullName>
    </recommendedName>
</protein>
<feature type="compositionally biased region" description="Basic and acidic residues" evidence="1">
    <location>
        <begin position="305"/>
        <end position="315"/>
    </location>
</feature>
<dbReference type="EMBL" id="VWSH01000003">
    <property type="protein sequence ID" value="KAA5533661.1"/>
    <property type="molecule type" value="Genomic_DNA"/>
</dbReference>
<gene>
    <name evidence="3" type="ORF">F0919_14080</name>
</gene>
<evidence type="ECO:0000256" key="2">
    <source>
        <dbReference type="SAM" id="SignalP"/>
    </source>
</evidence>
<accession>A0A5M6CEW1</accession>
<keyword evidence="4" id="KW-1185">Reference proteome</keyword>
<evidence type="ECO:0000313" key="3">
    <source>
        <dbReference type="EMBL" id="KAA5533661.1"/>
    </source>
</evidence>
<reference evidence="3 4" key="1">
    <citation type="submission" date="2019-09" db="EMBL/GenBank/DDBJ databases">
        <title>Genome sequence and assembly of Taibaiella sp.</title>
        <authorList>
            <person name="Chhetri G."/>
        </authorList>
    </citation>
    <scope>NUCLEOTIDE SEQUENCE [LARGE SCALE GENOMIC DNA]</scope>
    <source>
        <strain evidence="3 4">KVB11</strain>
    </source>
</reference>
<evidence type="ECO:0000313" key="4">
    <source>
        <dbReference type="Proteomes" id="UP000323632"/>
    </source>
</evidence>
<name>A0A5M6CEW1_9BACT</name>
<keyword evidence="2" id="KW-0732">Signal</keyword>
<sequence>MLRYFCLGLISLLLWSSAFAGDDKKEVLTLSKGKYVETFDQDSIEVIGNILYNVNSRTIVGFIDEKEEGENAMPPEIISRWLSIDPLASKFPSQSPYCFAANNPIYFVDIDGLYQYPASKAAAYKKEFPMLTKYLSSHIQNDMRKSTIVQNAIVKNTYGGYTNSELVENVAKWSNKNSPTITFEKGLTAKTNGSANAHTSNSKDIQIDYDYAKNLDNMLSDKNVSQEDKQAAITKFYGTMIDETTHTGDLKDGFRSADEVGGDAKDEIFHLEPVTLEDGTTIKVYEVGDIDDPTNNKDLSGTKNMIDRKKSEGKSEVLPTVPTN</sequence>
<proteinExistence type="predicted"/>
<dbReference type="Gene3D" id="2.180.10.10">
    <property type="entry name" value="RHS repeat-associated core"/>
    <property type="match status" value="1"/>
</dbReference>
<feature type="signal peptide" evidence="2">
    <location>
        <begin position="1"/>
        <end position="20"/>
    </location>
</feature>
<evidence type="ECO:0000256" key="1">
    <source>
        <dbReference type="SAM" id="MobiDB-lite"/>
    </source>
</evidence>
<evidence type="ECO:0008006" key="5">
    <source>
        <dbReference type="Google" id="ProtNLM"/>
    </source>
</evidence>
<dbReference type="AlphaFoldDB" id="A0A5M6CEW1"/>
<comment type="caution">
    <text evidence="3">The sequence shown here is derived from an EMBL/GenBank/DDBJ whole genome shotgun (WGS) entry which is preliminary data.</text>
</comment>
<dbReference type="RefSeq" id="WP_150033408.1">
    <property type="nucleotide sequence ID" value="NZ_VWSH01000003.1"/>
</dbReference>
<dbReference type="Proteomes" id="UP000323632">
    <property type="component" value="Unassembled WGS sequence"/>
</dbReference>